<dbReference type="Proteomes" id="UP000427769">
    <property type="component" value="Chromosome"/>
</dbReference>
<dbReference type="AlphaFoldDB" id="A0A5K7ZB20"/>
<evidence type="ECO:0000313" key="1">
    <source>
        <dbReference type="EMBL" id="BBO77935.1"/>
    </source>
</evidence>
<reference evidence="1 2" key="1">
    <citation type="submission" date="2019-11" db="EMBL/GenBank/DDBJ databases">
        <title>Comparative genomics of hydrocarbon-degrading Desulfosarcina strains.</title>
        <authorList>
            <person name="Watanabe M."/>
            <person name="Kojima H."/>
            <person name="Fukui M."/>
        </authorList>
    </citation>
    <scope>NUCLEOTIDE SEQUENCE [LARGE SCALE GENOMIC DNA]</scope>
    <source>
        <strain evidence="1 2">PP31</strain>
    </source>
</reference>
<gene>
    <name evidence="1" type="ORF">DSCW_53520</name>
</gene>
<protein>
    <submittedName>
        <fullName evidence="1">Uncharacterized protein</fullName>
    </submittedName>
</protein>
<proteinExistence type="predicted"/>
<name>A0A5K7ZB20_9BACT</name>
<keyword evidence="2" id="KW-1185">Reference proteome</keyword>
<sequence length="241" mass="27242">MKSIACDSRMQFVESDSAIDNLGARFRKTRPGPELDLVESFLQAMPLSIPNGCRATVFREPQLESGFPDLVIVVWREEITHDWRSERGSLMSCDLRLMHFLHHSKRAREDKLVAYFGKRAAGSIGRLHNAGMIWPVGSAWAPFALRRSFAATKIIAVEAKVGKWASVLNQALLNTWFASKSYVLVPRLPSQRQLVDAKRHGIGVCSFDRGKVREVNSVSTRLPRSYASWMLNDWAWRSAQA</sequence>
<dbReference type="KEGG" id="dwd:DSCW_53520"/>
<dbReference type="EMBL" id="AP021875">
    <property type="protein sequence ID" value="BBO77935.1"/>
    <property type="molecule type" value="Genomic_DNA"/>
</dbReference>
<evidence type="ECO:0000313" key="2">
    <source>
        <dbReference type="Proteomes" id="UP000427769"/>
    </source>
</evidence>
<accession>A0A5K7ZB20</accession>
<organism evidence="1 2">
    <name type="scientific">Desulfosarcina widdelii</name>
    <dbReference type="NCBI Taxonomy" id="947919"/>
    <lineage>
        <taxon>Bacteria</taxon>
        <taxon>Pseudomonadati</taxon>
        <taxon>Thermodesulfobacteriota</taxon>
        <taxon>Desulfobacteria</taxon>
        <taxon>Desulfobacterales</taxon>
        <taxon>Desulfosarcinaceae</taxon>
        <taxon>Desulfosarcina</taxon>
    </lineage>
</organism>